<dbReference type="InterPro" id="IPR029058">
    <property type="entry name" value="AB_hydrolase_fold"/>
</dbReference>
<evidence type="ECO:0000259" key="1">
    <source>
        <dbReference type="Pfam" id="PF12146"/>
    </source>
</evidence>
<dbReference type="SUPFAM" id="SSF53474">
    <property type="entry name" value="alpha/beta-Hydrolases"/>
    <property type="match status" value="1"/>
</dbReference>
<gene>
    <name evidence="2" type="ORF">APO_0891</name>
</gene>
<comment type="caution">
    <text evidence="2">The sequence shown here is derived from an EMBL/GenBank/DDBJ whole genome shotgun (WGS) entry which is preliminary data.</text>
</comment>
<dbReference type="Gene3D" id="3.40.50.1820">
    <property type="entry name" value="alpha/beta hydrolase"/>
    <property type="match status" value="1"/>
</dbReference>
<dbReference type="InterPro" id="IPR022742">
    <property type="entry name" value="Hydrolase_4"/>
</dbReference>
<dbReference type="EMBL" id="AEUP01000021">
    <property type="protein sequence ID" value="EGE48327.1"/>
    <property type="molecule type" value="Genomic_DNA"/>
</dbReference>
<feature type="domain" description="Serine aminopeptidase S33" evidence="1">
    <location>
        <begin position="88"/>
        <end position="320"/>
    </location>
</feature>
<dbReference type="InterPro" id="IPR000073">
    <property type="entry name" value="AB_hydrolase_1"/>
</dbReference>
<protein>
    <recommendedName>
        <fullName evidence="1">Serine aminopeptidase S33 domain-containing protein</fullName>
    </recommendedName>
</protein>
<evidence type="ECO:0000313" key="2">
    <source>
        <dbReference type="EMBL" id="EGE48327.1"/>
    </source>
</evidence>
<dbReference type="AlphaFoldDB" id="F1YSJ4"/>
<reference evidence="2 3" key="1">
    <citation type="journal article" date="2011" name="Science">
        <title>Drosophila microbiome modulates host developmental and metabolic homeostasis via insulin signaling.</title>
        <authorList>
            <person name="Shin S.C."/>
            <person name="Kim S.H."/>
            <person name="You H."/>
            <person name="Kim B."/>
            <person name="Kim A.C."/>
            <person name="Lee K.A."/>
            <person name="Yoon J.H."/>
            <person name="Ryu J.H."/>
            <person name="Lee W.J."/>
        </authorList>
    </citation>
    <scope>NUCLEOTIDE SEQUENCE [LARGE SCALE GENOMIC DNA]</scope>
    <source>
        <strain evidence="2 3">DM001</strain>
    </source>
</reference>
<dbReference type="InterPro" id="IPR051044">
    <property type="entry name" value="MAG_DAG_Lipase"/>
</dbReference>
<proteinExistence type="predicted"/>
<name>F1YSJ4_9PROT</name>
<dbReference type="PRINTS" id="PR00111">
    <property type="entry name" value="ABHYDROLASE"/>
</dbReference>
<dbReference type="Proteomes" id="UP000018454">
    <property type="component" value="Unassembled WGS sequence"/>
</dbReference>
<accession>F1YSJ4</accession>
<sequence>MQAVCMIAGWAVVLHLSYLPMRVSKHGRYCCALLVVFLSMTGCSMKLPDLPKPPPRFAAAARLVPPDRMFTLSDGAALPARVWQAQGQPRGILLALHGFNDSRDAWEQPAPFFAGQGITVVAPDQRGFGEAPNRGEWAGSDRMVQDVREEIAILQQENPQIPLYLTGESMGGAILMLLMSGTDAPSVAGTLLLAPAVWNLGLGADIPLDVLATLFPHHLVTGQELPVHVVASDNPAALLRLYFDPLTLRATQLEALRGLVSLMKQAATAAPQMKGQLLCVYGDKDQLVPSKAMAKVWETLPKGARLDLISGGHHLLLRDKNGKQVMQDMLTWITQPDSFLPSGGDVAASAWQAQNPAKTEGKWFPASWLDGLAR</sequence>
<evidence type="ECO:0000313" key="3">
    <source>
        <dbReference type="Proteomes" id="UP000018454"/>
    </source>
</evidence>
<organism evidence="2 3">
    <name type="scientific">Acetobacter pomorum DM001</name>
    <dbReference type="NCBI Taxonomy" id="945681"/>
    <lineage>
        <taxon>Bacteria</taxon>
        <taxon>Pseudomonadati</taxon>
        <taxon>Pseudomonadota</taxon>
        <taxon>Alphaproteobacteria</taxon>
        <taxon>Acetobacterales</taxon>
        <taxon>Acetobacteraceae</taxon>
        <taxon>Acetobacter</taxon>
    </lineage>
</organism>
<dbReference type="Pfam" id="PF12146">
    <property type="entry name" value="Hydrolase_4"/>
    <property type="match status" value="1"/>
</dbReference>
<dbReference type="PANTHER" id="PTHR11614">
    <property type="entry name" value="PHOSPHOLIPASE-RELATED"/>
    <property type="match status" value="1"/>
</dbReference>